<feature type="compositionally biased region" description="Polar residues" evidence="1">
    <location>
        <begin position="736"/>
        <end position="745"/>
    </location>
</feature>
<proteinExistence type="predicted"/>
<feature type="compositionally biased region" description="Basic and acidic residues" evidence="1">
    <location>
        <begin position="557"/>
        <end position="568"/>
    </location>
</feature>
<comment type="caution">
    <text evidence="3">The sequence shown here is derived from an EMBL/GenBank/DDBJ whole genome shotgun (WGS) entry which is preliminary data.</text>
</comment>
<organism evidence="3 4">
    <name type="scientific">Senna tora</name>
    <dbReference type="NCBI Taxonomy" id="362788"/>
    <lineage>
        <taxon>Eukaryota</taxon>
        <taxon>Viridiplantae</taxon>
        <taxon>Streptophyta</taxon>
        <taxon>Embryophyta</taxon>
        <taxon>Tracheophyta</taxon>
        <taxon>Spermatophyta</taxon>
        <taxon>Magnoliopsida</taxon>
        <taxon>eudicotyledons</taxon>
        <taxon>Gunneridae</taxon>
        <taxon>Pentapetalae</taxon>
        <taxon>rosids</taxon>
        <taxon>fabids</taxon>
        <taxon>Fabales</taxon>
        <taxon>Fabaceae</taxon>
        <taxon>Caesalpinioideae</taxon>
        <taxon>Cassia clade</taxon>
        <taxon>Senna</taxon>
    </lineage>
</organism>
<dbReference type="PANTHER" id="PTHR33870:SF4">
    <property type="entry name" value="CARDIOMYOPATHY-ASSOCIATED PROTEIN"/>
    <property type="match status" value="1"/>
</dbReference>
<feature type="compositionally biased region" description="Acidic residues" evidence="1">
    <location>
        <begin position="244"/>
        <end position="260"/>
    </location>
</feature>
<feature type="compositionally biased region" description="Basic and acidic residues" evidence="1">
    <location>
        <begin position="261"/>
        <end position="275"/>
    </location>
</feature>
<evidence type="ECO:0000256" key="2">
    <source>
        <dbReference type="SAM" id="Phobius"/>
    </source>
</evidence>
<evidence type="ECO:0000313" key="4">
    <source>
        <dbReference type="Proteomes" id="UP000634136"/>
    </source>
</evidence>
<keyword evidence="4" id="KW-1185">Reference proteome</keyword>
<dbReference type="EMBL" id="JAAIUW010000013">
    <property type="protein sequence ID" value="KAF7801414.1"/>
    <property type="molecule type" value="Genomic_DNA"/>
</dbReference>
<dbReference type="AlphaFoldDB" id="A0A834SDS1"/>
<feature type="compositionally biased region" description="Basic and acidic residues" evidence="1">
    <location>
        <begin position="674"/>
        <end position="703"/>
    </location>
</feature>
<feature type="region of interest" description="Disordered" evidence="1">
    <location>
        <begin position="437"/>
        <end position="643"/>
    </location>
</feature>
<dbReference type="PANTHER" id="PTHR33870">
    <property type="entry name" value="CARDIOMYOPATHY-ASSOCIATED PROTEIN"/>
    <property type="match status" value="1"/>
</dbReference>
<feature type="compositionally biased region" description="Basic and acidic residues" evidence="1">
    <location>
        <begin position="508"/>
        <end position="525"/>
    </location>
</feature>
<feature type="compositionally biased region" description="Low complexity" evidence="1">
    <location>
        <begin position="569"/>
        <end position="578"/>
    </location>
</feature>
<gene>
    <name evidence="3" type="ORF">G2W53_040525</name>
</gene>
<feature type="compositionally biased region" description="Polar residues" evidence="1">
    <location>
        <begin position="437"/>
        <end position="446"/>
    </location>
</feature>
<feature type="region of interest" description="Disordered" evidence="1">
    <location>
        <begin position="929"/>
        <end position="954"/>
    </location>
</feature>
<feature type="region of interest" description="Disordered" evidence="1">
    <location>
        <begin position="888"/>
        <end position="909"/>
    </location>
</feature>
<sequence>MGSAFKIGIQMRNLLTVPIRACCRFICNHPFLACFVCFLIFLSTWFPFVFSILVYVSPVLVCTAVLLGTLLFFGQSKVHEVHKEKKVTTNNVISSFQTGFSETGTVISGRDRDENTSVIEESSIKVAKLVADKVNKVEQDVGLLSYVPVVYKNSLNIQREKQVKVEKEREIGDQKLKAKVFTSDVEAVDEEGSDDIESSSPDASMADIIPVLDELHPLLDLEAPQPDVSSGIAFEKSQKSDGSIESDEGTEMPGEEDDDMESGKEDDSKSAIRWTEDDQKNLMDLGTLELERNQRLENLIARRKAWRMMNEKNLIDLESTDIPSSVTVSPISTRRNPFDLPDDSYPDMGLPPIPGSAPSILHPRQNPFDIPYDSNEENLDHKVENPQEEFPVFNQKDTLFRRHESFSMGPSVLGMNKHERQDFYWKPVFVSEQTASEGTSYSPFHRQSSEVSDSKLSSVHETESVMSSTDQDERMSNEQPQQTESVSTTDHVSGRVECGSQTSEEVDSGERTQVERKNVHHDKVEIVLGGLENPSEMESEIGEGDDQIHENINIGETKLRRQVVEESSCRSSQSSSSEVIDDIPDEKQENSATKQQGEKNHLEESRISAQTSEVDSEHQFVSSEVEDNQQREPVYDSSPPGARKLQSLYSRYFDSTTDFSEEALLPALAKMTADDELHDQGQDDKTSCHDEIHSTSSEQHTEQNDTDLNQNLDKKADSSSSNCESAQFEVKPPSELENNLSSSDKSIPMPSVSDHHESPVESIQGDRTSNIGMGEFYDTMSKLYRTNSSVTHDSFGTPEFVSPGESPKNVKKEEVEQGIPILEARSAEDIDLAFRQLHEGVDVEEVIVPSMIKDQLACEKSKGNLEANSDLQVVEARSVDDINTAMEKISEGERGKSQNTSDLKDGSVEMEANEVVQFYDVESGNEEMKRIPVGSKSENVPMSSSNVEVKSQSD</sequence>
<keyword evidence="2" id="KW-0812">Transmembrane</keyword>
<protein>
    <submittedName>
        <fullName evidence="3">Uncharacterized protein</fullName>
    </submittedName>
</protein>
<feature type="transmembrane region" description="Helical" evidence="2">
    <location>
        <begin position="48"/>
        <end position="73"/>
    </location>
</feature>
<feature type="compositionally biased region" description="Polar residues" evidence="1">
    <location>
        <begin position="936"/>
        <end position="954"/>
    </location>
</feature>
<feature type="region of interest" description="Disordered" evidence="1">
    <location>
        <begin position="229"/>
        <end position="275"/>
    </location>
</feature>
<keyword evidence="2" id="KW-0472">Membrane</keyword>
<keyword evidence="2" id="KW-1133">Transmembrane helix</keyword>
<feature type="compositionally biased region" description="Basic and acidic residues" evidence="1">
    <location>
        <begin position="888"/>
        <end position="907"/>
    </location>
</feature>
<feature type="compositionally biased region" description="Acidic residues" evidence="1">
    <location>
        <begin position="535"/>
        <end position="545"/>
    </location>
</feature>
<dbReference type="OrthoDB" id="1908091at2759"/>
<name>A0A834SDS1_9FABA</name>
<dbReference type="Proteomes" id="UP000634136">
    <property type="component" value="Unassembled WGS sequence"/>
</dbReference>
<reference evidence="3" key="1">
    <citation type="submission" date="2020-09" db="EMBL/GenBank/DDBJ databases">
        <title>Genome-Enabled Discovery of Anthraquinone Biosynthesis in Senna tora.</title>
        <authorList>
            <person name="Kang S.-H."/>
            <person name="Pandey R.P."/>
            <person name="Lee C.-M."/>
            <person name="Sim J.-S."/>
            <person name="Jeong J.-T."/>
            <person name="Choi B.-S."/>
            <person name="Jung M."/>
            <person name="Ginzburg D."/>
            <person name="Zhao K."/>
            <person name="Won S.Y."/>
            <person name="Oh T.-J."/>
            <person name="Yu Y."/>
            <person name="Kim N.-H."/>
            <person name="Lee O.R."/>
            <person name="Lee T.-H."/>
            <person name="Bashyal P."/>
            <person name="Kim T.-S."/>
            <person name="Lee W.-H."/>
            <person name="Kawkins C."/>
            <person name="Kim C.-K."/>
            <person name="Kim J.S."/>
            <person name="Ahn B.O."/>
            <person name="Rhee S.Y."/>
            <person name="Sohng J.K."/>
        </authorList>
    </citation>
    <scope>NUCLEOTIDE SEQUENCE</scope>
    <source>
        <tissue evidence="3">Leaf</tissue>
    </source>
</reference>
<feature type="compositionally biased region" description="Polar residues" evidence="1">
    <location>
        <begin position="477"/>
        <end position="491"/>
    </location>
</feature>
<accession>A0A834SDS1</accession>
<feature type="transmembrane region" description="Helical" evidence="2">
    <location>
        <begin position="21"/>
        <end position="42"/>
    </location>
</feature>
<evidence type="ECO:0000256" key="1">
    <source>
        <dbReference type="SAM" id="MobiDB-lite"/>
    </source>
</evidence>
<feature type="region of interest" description="Disordered" evidence="1">
    <location>
        <begin position="674"/>
        <end position="772"/>
    </location>
</feature>
<feature type="compositionally biased region" description="Basic and acidic residues" evidence="1">
    <location>
        <begin position="596"/>
        <end position="606"/>
    </location>
</feature>
<evidence type="ECO:0000313" key="3">
    <source>
        <dbReference type="EMBL" id="KAF7801414.1"/>
    </source>
</evidence>